<dbReference type="Proteomes" id="UP001349262">
    <property type="component" value="Unassembled WGS sequence"/>
</dbReference>
<keyword evidence="1" id="KW-0812">Transmembrane</keyword>
<comment type="caution">
    <text evidence="2">The sequence shown here is derived from an EMBL/GenBank/DDBJ whole genome shotgun (WGS) entry which is preliminary data.</text>
</comment>
<sequence>MIAADYIALAWHAAREHLDLYGSLGLCLGFASGMMPSRSTILLTAAACSTCFALHYLQLGATTGTAMCLISVMQSLVAARWIGADARAAWVVPLFTGSSLVAAGLTVATWNGWPSACAGLGALLATAARLQGDAECMRRFFLGASSCWMIHNTLVGSVFGLTCDVLTISALLVALLRGGPARVSEPALVAAEAENLPGAAENVGPLRDAV</sequence>
<keyword evidence="1" id="KW-1133">Transmembrane helix</keyword>
<dbReference type="Pfam" id="PF10688">
    <property type="entry name" value="Imp-YgjV"/>
    <property type="match status" value="1"/>
</dbReference>
<protein>
    <recommendedName>
        <fullName evidence="4">Inner membrane protein</fullName>
    </recommendedName>
</protein>
<evidence type="ECO:0008006" key="4">
    <source>
        <dbReference type="Google" id="ProtNLM"/>
    </source>
</evidence>
<dbReference type="InterPro" id="IPR019629">
    <property type="entry name" value="Uncharacterised_HI1736/YgjV"/>
</dbReference>
<gene>
    <name evidence="2" type="ORF">MRSR164_07895</name>
</gene>
<organism evidence="2 3">
    <name type="scientific">Methylobacterium radiotolerans</name>
    <dbReference type="NCBI Taxonomy" id="31998"/>
    <lineage>
        <taxon>Bacteria</taxon>
        <taxon>Pseudomonadati</taxon>
        <taxon>Pseudomonadota</taxon>
        <taxon>Alphaproteobacteria</taxon>
        <taxon>Hyphomicrobiales</taxon>
        <taxon>Methylobacteriaceae</taxon>
        <taxon>Methylobacterium</taxon>
    </lineage>
</organism>
<feature type="transmembrane region" description="Helical" evidence="1">
    <location>
        <begin position="89"/>
        <end position="107"/>
    </location>
</feature>
<accession>A0ABU7T812</accession>
<reference evidence="2 3" key="1">
    <citation type="journal article" date="2012" name="Genet. Mol. Biol.">
        <title>Analysis of 16S rRNA and mxaF genes revealing insights into Methylobacterium niche-specific plant association.</title>
        <authorList>
            <person name="Dourado M.N."/>
            <person name="Andreote F.D."/>
            <person name="Dini-Andreote F."/>
            <person name="Conti R."/>
            <person name="Araujo J.M."/>
            <person name="Araujo W.L."/>
        </authorList>
    </citation>
    <scope>NUCLEOTIDE SEQUENCE [LARGE SCALE GENOMIC DNA]</scope>
    <source>
        <strain evidence="2 3">SR1.6/4</strain>
    </source>
</reference>
<evidence type="ECO:0000313" key="2">
    <source>
        <dbReference type="EMBL" id="MEE7456702.1"/>
    </source>
</evidence>
<feature type="transmembrane region" description="Helical" evidence="1">
    <location>
        <begin position="63"/>
        <end position="82"/>
    </location>
</feature>
<dbReference type="EMBL" id="MLBY01000004">
    <property type="protein sequence ID" value="MEE7456702.1"/>
    <property type="molecule type" value="Genomic_DNA"/>
</dbReference>
<name>A0ABU7T812_9HYPH</name>
<evidence type="ECO:0000256" key="1">
    <source>
        <dbReference type="SAM" id="Phobius"/>
    </source>
</evidence>
<feature type="transmembrane region" description="Helical" evidence="1">
    <location>
        <begin position="153"/>
        <end position="176"/>
    </location>
</feature>
<evidence type="ECO:0000313" key="3">
    <source>
        <dbReference type="Proteomes" id="UP001349262"/>
    </source>
</evidence>
<proteinExistence type="predicted"/>
<keyword evidence="1" id="KW-0472">Membrane</keyword>
<keyword evidence="3" id="KW-1185">Reference proteome</keyword>